<feature type="compositionally biased region" description="Basic and acidic residues" evidence="1">
    <location>
        <begin position="95"/>
        <end position="111"/>
    </location>
</feature>
<accession>A0AB34K277</accession>
<feature type="region of interest" description="Disordered" evidence="1">
    <location>
        <begin position="1"/>
        <end position="116"/>
    </location>
</feature>
<keyword evidence="3" id="KW-1185">Reference proteome</keyword>
<proteinExistence type="predicted"/>
<name>A0AB34K277_PRYPA</name>
<feature type="compositionally biased region" description="Polar residues" evidence="1">
    <location>
        <begin position="29"/>
        <end position="43"/>
    </location>
</feature>
<reference evidence="2 3" key="1">
    <citation type="journal article" date="2024" name="Science">
        <title>Giant polyketide synthase enzymes in the biosynthesis of giant marine polyether toxins.</title>
        <authorList>
            <person name="Fallon T.R."/>
            <person name="Shende V.V."/>
            <person name="Wierzbicki I.H."/>
            <person name="Pendleton A.L."/>
            <person name="Watervoot N.F."/>
            <person name="Auber R.P."/>
            <person name="Gonzalez D.J."/>
            <person name="Wisecaver J.H."/>
            <person name="Moore B.S."/>
        </authorList>
    </citation>
    <scope>NUCLEOTIDE SEQUENCE [LARGE SCALE GENOMIC DNA]</scope>
    <source>
        <strain evidence="2 3">12B1</strain>
    </source>
</reference>
<gene>
    <name evidence="2" type="ORF">AB1Y20_009914</name>
</gene>
<comment type="caution">
    <text evidence="2">The sequence shown here is derived from an EMBL/GenBank/DDBJ whole genome shotgun (WGS) entry which is preliminary data.</text>
</comment>
<dbReference type="EMBL" id="JBGBPQ010000002">
    <property type="protein sequence ID" value="KAL1528573.1"/>
    <property type="molecule type" value="Genomic_DNA"/>
</dbReference>
<evidence type="ECO:0000256" key="1">
    <source>
        <dbReference type="SAM" id="MobiDB-lite"/>
    </source>
</evidence>
<organism evidence="2 3">
    <name type="scientific">Prymnesium parvum</name>
    <name type="common">Toxic golden alga</name>
    <dbReference type="NCBI Taxonomy" id="97485"/>
    <lineage>
        <taxon>Eukaryota</taxon>
        <taxon>Haptista</taxon>
        <taxon>Haptophyta</taxon>
        <taxon>Prymnesiophyceae</taxon>
        <taxon>Prymnesiales</taxon>
        <taxon>Prymnesiaceae</taxon>
        <taxon>Prymnesium</taxon>
    </lineage>
</organism>
<evidence type="ECO:0000313" key="2">
    <source>
        <dbReference type="EMBL" id="KAL1528573.1"/>
    </source>
</evidence>
<dbReference type="Proteomes" id="UP001515480">
    <property type="component" value="Unassembled WGS sequence"/>
</dbReference>
<dbReference type="AlphaFoldDB" id="A0AB34K277"/>
<feature type="region of interest" description="Disordered" evidence="1">
    <location>
        <begin position="141"/>
        <end position="165"/>
    </location>
</feature>
<protein>
    <submittedName>
        <fullName evidence="2">Uncharacterized protein</fullName>
    </submittedName>
</protein>
<evidence type="ECO:0000313" key="3">
    <source>
        <dbReference type="Proteomes" id="UP001515480"/>
    </source>
</evidence>
<sequence>MGKQPRRGGRGKFTSPDDEGEDGDEKTRQTPASRGLGNQSSTAGMMPPSDSSEEDSEEEVVPKQNAKAGMMPPSDSEEEQEEEPRAKGKAPKAPELTRKEREQLEAQKAPELDPEQIAADMEKLALVRKRRAEQAAKRIAADGWDRYAPLSESNHPPGTAWPPAS</sequence>
<feature type="compositionally biased region" description="Basic residues" evidence="1">
    <location>
        <begin position="1"/>
        <end position="10"/>
    </location>
</feature>